<feature type="binding site" evidence="1">
    <location>
        <position position="5"/>
    </location>
    <ligand>
        <name>Zn(2+)</name>
        <dbReference type="ChEBI" id="CHEBI:29105"/>
    </ligand>
</feature>
<dbReference type="InterPro" id="IPR029063">
    <property type="entry name" value="SAM-dependent_MTases_sf"/>
</dbReference>
<dbReference type="Proteomes" id="UP001286174">
    <property type="component" value="Unassembled WGS sequence"/>
</dbReference>
<dbReference type="CDD" id="cd02440">
    <property type="entry name" value="AdoMet_MTases"/>
    <property type="match status" value="1"/>
</dbReference>
<keyword evidence="1" id="KW-0862">Zinc</keyword>
<feature type="binding site" evidence="2">
    <location>
        <position position="64"/>
    </location>
    <ligand>
        <name>S-adenosyl-L-methionine</name>
        <dbReference type="ChEBI" id="CHEBI:59789"/>
    </ligand>
</feature>
<dbReference type="InterPro" id="IPR048647">
    <property type="entry name" value="RlmA_N"/>
</dbReference>
<dbReference type="PIRSF" id="PIRSF018249">
    <property type="entry name" value="MyrA_prd"/>
    <property type="match status" value="1"/>
</dbReference>
<dbReference type="GO" id="GO:0008757">
    <property type="term" value="F:S-adenosylmethionine-dependent methyltransferase activity"/>
    <property type="evidence" value="ECO:0007669"/>
    <property type="project" value="InterPro"/>
</dbReference>
<evidence type="ECO:0000259" key="4">
    <source>
        <dbReference type="Pfam" id="PF21302"/>
    </source>
</evidence>
<dbReference type="GO" id="GO:0032259">
    <property type="term" value="P:methylation"/>
    <property type="evidence" value="ECO:0007669"/>
    <property type="project" value="UniProtKB-KW"/>
</dbReference>
<evidence type="ECO:0000313" key="5">
    <source>
        <dbReference type="EMBL" id="MDX8418584.1"/>
    </source>
</evidence>
<feature type="binding site" evidence="2">
    <location>
        <position position="173"/>
    </location>
    <ligand>
        <name>S-adenosyl-L-methionine</name>
        <dbReference type="ChEBI" id="CHEBI:59789"/>
    </ligand>
</feature>
<dbReference type="Pfam" id="PF08241">
    <property type="entry name" value="Methyltransf_11"/>
    <property type="match status" value="1"/>
</dbReference>
<dbReference type="GO" id="GO:0046872">
    <property type="term" value="F:metal ion binding"/>
    <property type="evidence" value="ECO:0007669"/>
    <property type="project" value="UniProtKB-KW"/>
</dbReference>
<feature type="binding site" evidence="1">
    <location>
        <position position="25"/>
    </location>
    <ligand>
        <name>Zn(2+)</name>
        <dbReference type="ChEBI" id="CHEBI:29105"/>
    </ligand>
</feature>
<feature type="binding site" evidence="2">
    <location>
        <begin position="90"/>
        <end position="91"/>
    </location>
    <ligand>
        <name>S-adenosyl-L-methionine</name>
        <dbReference type="ChEBI" id="CHEBI:59789"/>
    </ligand>
</feature>
<keyword evidence="5" id="KW-0808">Transferase</keyword>
<feature type="domain" description="23S rRNA (guanine(745)-N(1))-methyltransferase N-terminal" evidence="4">
    <location>
        <begin position="4"/>
        <end position="43"/>
    </location>
</feature>
<keyword evidence="5" id="KW-0489">Methyltransferase</keyword>
<feature type="binding site" evidence="1">
    <location>
        <position position="8"/>
    </location>
    <ligand>
        <name>Zn(2+)</name>
        <dbReference type="ChEBI" id="CHEBI:29105"/>
    </ligand>
</feature>
<dbReference type="InterPro" id="IPR050508">
    <property type="entry name" value="Methyltransf_Superfamily"/>
</dbReference>
<dbReference type="InterPro" id="IPR013216">
    <property type="entry name" value="Methyltransf_11"/>
</dbReference>
<sequence length="262" mass="29240">MQILCPICHQPLSHQDHQAICLNGHCFDYASSGYLNLFLSQKKAHGDNKEMIQARSAFLASGAYGFLRDALVKEIEAYHPDTFLDLACGEGYYTQKIPANQKYGIDLSKDALKHAARHDSSTQYVLASIFDLPFPDACANLILTCFAPFAKDEIERLLVPGGHFVFVTPGPDHLIEMKQILYEKPYRNVIKPLDTSLVLTDQKVITDTFCVAADLMHALFAMTPYAYKTGIKGKEKLAQAGSFPLTGQFVIRTYQKQPENSL</sequence>
<dbReference type="SUPFAM" id="SSF53335">
    <property type="entry name" value="S-adenosyl-L-methionine-dependent methyltransferases"/>
    <property type="match status" value="1"/>
</dbReference>
<comment type="caution">
    <text evidence="5">The sequence shown here is derived from an EMBL/GenBank/DDBJ whole genome shotgun (WGS) entry which is preliminary data.</text>
</comment>
<evidence type="ECO:0000313" key="6">
    <source>
        <dbReference type="Proteomes" id="UP001286174"/>
    </source>
</evidence>
<dbReference type="EMBL" id="JALBUR010000001">
    <property type="protein sequence ID" value="MDX8418584.1"/>
    <property type="molecule type" value="Genomic_DNA"/>
</dbReference>
<evidence type="ECO:0000259" key="3">
    <source>
        <dbReference type="Pfam" id="PF08241"/>
    </source>
</evidence>
<gene>
    <name evidence="5" type="ORF">MOZ60_00585</name>
</gene>
<reference evidence="5 6" key="1">
    <citation type="submission" date="2022-03" db="EMBL/GenBank/DDBJ databases">
        <title>Novel taxa within the pig intestine.</title>
        <authorList>
            <person name="Wylensek D."/>
            <person name="Bishof K."/>
            <person name="Afrizal A."/>
            <person name="Clavel T."/>
        </authorList>
    </citation>
    <scope>NUCLEOTIDE SEQUENCE [LARGE SCALE GENOMIC DNA]</scope>
    <source>
        <strain evidence="5 6">CLA-KB-P133</strain>
    </source>
</reference>
<feature type="binding site" evidence="1">
    <location>
        <position position="21"/>
    </location>
    <ligand>
        <name>Zn(2+)</name>
        <dbReference type="ChEBI" id="CHEBI:29105"/>
    </ligand>
</feature>
<accession>A0AB35U119</accession>
<keyword evidence="2" id="KW-0949">S-adenosyl-L-methionine</keyword>
<dbReference type="Pfam" id="PF21302">
    <property type="entry name" value="Zn_ribbon_RlmA"/>
    <property type="match status" value="1"/>
</dbReference>
<dbReference type="AlphaFoldDB" id="A0AB35U119"/>
<dbReference type="PANTHER" id="PTHR42912:SF45">
    <property type="entry name" value="23S RRNA (GUANINE(745)-N(1))-METHYLTRANSFERASE"/>
    <property type="match status" value="1"/>
</dbReference>
<protein>
    <submittedName>
        <fullName evidence="5">Methyltransferase domain-containing protein</fullName>
    </submittedName>
</protein>
<proteinExistence type="predicted"/>
<keyword evidence="6" id="KW-1185">Reference proteome</keyword>
<evidence type="ECO:0000256" key="1">
    <source>
        <dbReference type="PIRSR" id="PIRSR018249-1"/>
    </source>
</evidence>
<evidence type="ECO:0000256" key="2">
    <source>
        <dbReference type="PIRSR" id="PIRSR018249-2"/>
    </source>
</evidence>
<dbReference type="InterPro" id="IPR016718">
    <property type="entry name" value="rRNA_m1G-MeTrfase_A_prd"/>
</dbReference>
<dbReference type="Gene3D" id="3.40.50.150">
    <property type="entry name" value="Vaccinia Virus protein VP39"/>
    <property type="match status" value="1"/>
</dbReference>
<keyword evidence="1" id="KW-0479">Metal-binding</keyword>
<feature type="domain" description="Methyltransferase type 11" evidence="3">
    <location>
        <begin position="84"/>
        <end position="166"/>
    </location>
</feature>
<dbReference type="PANTHER" id="PTHR42912">
    <property type="entry name" value="METHYLTRANSFERASE"/>
    <property type="match status" value="1"/>
</dbReference>
<organism evidence="5 6">
    <name type="scientific">Grylomicrobium aquisgranensis</name>
    <dbReference type="NCBI Taxonomy" id="2926318"/>
    <lineage>
        <taxon>Bacteria</taxon>
        <taxon>Bacillati</taxon>
        <taxon>Bacillota</taxon>
        <taxon>Erysipelotrichia</taxon>
        <taxon>Erysipelotrichales</taxon>
        <taxon>Erysipelotrichaceae</taxon>
        <taxon>Grylomicrobium</taxon>
    </lineage>
</organism>
<name>A0AB35U119_9FIRM</name>
<dbReference type="RefSeq" id="WP_370595276.1">
    <property type="nucleotide sequence ID" value="NZ_JALBUR010000001.1"/>
</dbReference>